<feature type="chain" id="PRO_5039312138" evidence="1">
    <location>
        <begin position="27"/>
        <end position="131"/>
    </location>
</feature>
<gene>
    <name evidence="2" type="ORF">H9Q80_02645</name>
</gene>
<evidence type="ECO:0000313" key="3">
    <source>
        <dbReference type="Proteomes" id="UP000515856"/>
    </source>
</evidence>
<keyword evidence="1" id="KW-0732">Signal</keyword>
<dbReference type="AlphaFoldDB" id="A0A7G9GPY7"/>
<feature type="signal peptide" evidence="1">
    <location>
        <begin position="1"/>
        <end position="26"/>
    </location>
</feature>
<evidence type="ECO:0000313" key="2">
    <source>
        <dbReference type="EMBL" id="QNM12869.1"/>
    </source>
</evidence>
<name>A0A7G9GPY7_9FIRM</name>
<proteinExistence type="predicted"/>
<accession>A0A7G9GPY7</accession>
<keyword evidence="3" id="KW-1185">Reference proteome</keyword>
<evidence type="ECO:0000256" key="1">
    <source>
        <dbReference type="SAM" id="SignalP"/>
    </source>
</evidence>
<dbReference type="Proteomes" id="UP000515856">
    <property type="component" value="Chromosome"/>
</dbReference>
<organism evidence="2 3">
    <name type="scientific">[Eubacterium] hominis</name>
    <dbReference type="NCBI Taxonomy" id="2764325"/>
    <lineage>
        <taxon>Bacteria</taxon>
        <taxon>Bacillati</taxon>
        <taxon>Bacillota</taxon>
        <taxon>Erysipelotrichia</taxon>
        <taxon>Erysipelotrichales</taxon>
        <taxon>Erysipelotrichaceae</taxon>
        <taxon>Amedibacillus</taxon>
    </lineage>
</organism>
<reference evidence="2 3" key="1">
    <citation type="submission" date="2020-08" db="EMBL/GenBank/DDBJ databases">
        <authorList>
            <person name="Liu C."/>
            <person name="Sun Q."/>
        </authorList>
    </citation>
    <scope>NUCLEOTIDE SEQUENCE [LARGE SCALE GENOMIC DNA]</scope>
    <source>
        <strain evidence="2 3">NSJ-61</strain>
    </source>
</reference>
<dbReference type="KEGG" id="ehn:H9Q80_02645"/>
<dbReference type="EMBL" id="CP060636">
    <property type="protein sequence ID" value="QNM12869.1"/>
    <property type="molecule type" value="Genomic_DNA"/>
</dbReference>
<protein>
    <submittedName>
        <fullName evidence="2">Uncharacterized protein</fullName>
    </submittedName>
</protein>
<sequence length="131" mass="14634">MERIKKMKYVLPVLAVGCLCTLTSVGATRVSITEIPALQTLGKKRAAKSTNTQSYKTRFYEDGKINTMKIYLSDSTGNYSIAPTLFPTEGESEKSADYTRYAGKGTELLIHYQDYRLNMASYSCNGYVDIN</sequence>
<dbReference type="RefSeq" id="WP_117454020.1">
    <property type="nucleotide sequence ID" value="NZ_CP060636.1"/>
</dbReference>